<reference evidence="1 2" key="1">
    <citation type="submission" date="2021-01" db="EMBL/GenBank/DDBJ databases">
        <title>Genomics of switchgrass bacterial isolates.</title>
        <authorList>
            <person name="Shade A."/>
        </authorList>
    </citation>
    <scope>NUCLEOTIDE SEQUENCE [LARGE SCALE GENOMIC DNA]</scope>
    <source>
        <strain evidence="1 2">PvP111</strain>
    </source>
</reference>
<dbReference type="Proteomes" id="UP000703038">
    <property type="component" value="Unassembled WGS sequence"/>
</dbReference>
<sequence>MFVVADVGAMRAASRAVLGEAEQIGVVRRGVSTLPGASTAAALARAEERAVSALNDLVADFSATAHSLDVAAVGYAEADSVNAARFEGFWHGGR</sequence>
<accession>A0ABS2KVM8</accession>
<proteinExistence type="predicted"/>
<dbReference type="RefSeq" id="WP_204868819.1">
    <property type="nucleotide sequence ID" value="NZ_JAFBBK010000001.1"/>
</dbReference>
<name>A0ABS2KVM8_9NOCA</name>
<dbReference type="EMBL" id="JAFBBK010000001">
    <property type="protein sequence ID" value="MBM7415866.1"/>
    <property type="molecule type" value="Genomic_DNA"/>
</dbReference>
<organism evidence="1 2">
    <name type="scientific">Rhodococcoides corynebacterioides</name>
    <dbReference type="NCBI Taxonomy" id="53972"/>
    <lineage>
        <taxon>Bacteria</taxon>
        <taxon>Bacillati</taxon>
        <taxon>Actinomycetota</taxon>
        <taxon>Actinomycetes</taxon>
        <taxon>Mycobacteriales</taxon>
        <taxon>Nocardiaceae</taxon>
        <taxon>Rhodococcoides</taxon>
    </lineage>
</organism>
<evidence type="ECO:0000313" key="1">
    <source>
        <dbReference type="EMBL" id="MBM7415866.1"/>
    </source>
</evidence>
<gene>
    <name evidence="1" type="ORF">JOE42_002599</name>
</gene>
<evidence type="ECO:0000313" key="2">
    <source>
        <dbReference type="Proteomes" id="UP000703038"/>
    </source>
</evidence>
<comment type="caution">
    <text evidence="1">The sequence shown here is derived from an EMBL/GenBank/DDBJ whole genome shotgun (WGS) entry which is preliminary data.</text>
</comment>
<protein>
    <submittedName>
        <fullName evidence="1">Uncharacterized protein</fullName>
    </submittedName>
</protein>
<keyword evidence="2" id="KW-1185">Reference proteome</keyword>